<feature type="coiled-coil region" evidence="1">
    <location>
        <begin position="338"/>
        <end position="365"/>
    </location>
</feature>
<dbReference type="InterPro" id="IPR006171">
    <property type="entry name" value="TOPRIM_dom"/>
</dbReference>
<dbReference type="PANTHER" id="PTHR30153">
    <property type="entry name" value="REPLICATIVE DNA HELICASE DNAB"/>
    <property type="match status" value="1"/>
</dbReference>
<dbReference type="PANTHER" id="PTHR30153:SF2">
    <property type="entry name" value="REPLICATIVE DNA HELICASE"/>
    <property type="match status" value="1"/>
</dbReference>
<dbReference type="Gene3D" id="3.40.1360.10">
    <property type="match status" value="1"/>
</dbReference>
<evidence type="ECO:0000256" key="1">
    <source>
        <dbReference type="SAM" id="Coils"/>
    </source>
</evidence>
<reference evidence="5" key="2">
    <citation type="submission" date="2015-07" db="EMBL/GenBank/DDBJ databases">
        <title>Plasmids, circular viruses and viroids from rat gut.</title>
        <authorList>
            <person name="Jorgensen T.J."/>
            <person name="Hansen M.A."/>
            <person name="Xu Z."/>
            <person name="Tabak M.A."/>
            <person name="Sorensen S.J."/>
            <person name="Hansen L.H."/>
        </authorList>
    </citation>
    <scope>NUCLEOTIDE SEQUENCE</scope>
    <source>
        <plasmid evidence="5">pRGFK1025</plasmid>
    </source>
</reference>
<dbReference type="CDD" id="cd01029">
    <property type="entry name" value="TOPRIM_primases"/>
    <property type="match status" value="1"/>
</dbReference>
<dbReference type="Pfam" id="PF03796">
    <property type="entry name" value="DnaB_C"/>
    <property type="match status" value="1"/>
</dbReference>
<keyword evidence="1" id="KW-0175">Coiled coil</keyword>
<evidence type="ECO:0000313" key="5">
    <source>
        <dbReference type="EMBL" id="CRY96266.1"/>
    </source>
</evidence>
<evidence type="ECO:0008006" key="6">
    <source>
        <dbReference type="Google" id="ProtNLM"/>
    </source>
</evidence>
<feature type="domain" description="Toprim" evidence="3">
    <location>
        <begin position="236"/>
        <end position="318"/>
    </location>
</feature>
<dbReference type="SUPFAM" id="SSF56731">
    <property type="entry name" value="DNA primase core"/>
    <property type="match status" value="1"/>
</dbReference>
<dbReference type="GO" id="GO:0005524">
    <property type="term" value="F:ATP binding"/>
    <property type="evidence" value="ECO:0007669"/>
    <property type="project" value="InterPro"/>
</dbReference>
<proteinExistence type="predicted"/>
<evidence type="ECO:0000256" key="2">
    <source>
        <dbReference type="SAM" id="MobiDB-lite"/>
    </source>
</evidence>
<name>A0A0H5Q2K9_9ZZZZ</name>
<feature type="domain" description="SF4 helicase" evidence="4">
    <location>
        <begin position="373"/>
        <end position="678"/>
    </location>
</feature>
<keyword evidence="5" id="KW-0614">Plasmid</keyword>
<dbReference type="GO" id="GO:0006260">
    <property type="term" value="P:DNA replication"/>
    <property type="evidence" value="ECO:0007669"/>
    <property type="project" value="InterPro"/>
</dbReference>
<dbReference type="SUPFAM" id="SSF52540">
    <property type="entry name" value="P-loop containing nucleoside triphosphate hydrolases"/>
    <property type="match status" value="1"/>
</dbReference>
<dbReference type="EMBL" id="LN853609">
    <property type="protein sequence ID" value="CRY96266.1"/>
    <property type="molecule type" value="Genomic_DNA"/>
</dbReference>
<dbReference type="Gene3D" id="3.40.50.300">
    <property type="entry name" value="P-loop containing nucleotide triphosphate hydrolases"/>
    <property type="match status" value="1"/>
</dbReference>
<evidence type="ECO:0000259" key="3">
    <source>
        <dbReference type="PROSITE" id="PS50880"/>
    </source>
</evidence>
<reference evidence="5" key="1">
    <citation type="submission" date="2015-06" db="EMBL/GenBank/DDBJ databases">
        <authorList>
            <person name="Joergensen T."/>
        </authorList>
    </citation>
    <scope>NUCLEOTIDE SEQUENCE</scope>
    <source>
        <plasmid evidence="5">pRGFK1025</plasmid>
    </source>
</reference>
<geneLocation type="plasmid" evidence="5">
    <name>pRGFK1025</name>
</geneLocation>
<dbReference type="SMART" id="SM00493">
    <property type="entry name" value="TOPRIM"/>
    <property type="match status" value="1"/>
</dbReference>
<evidence type="ECO:0000259" key="4">
    <source>
        <dbReference type="PROSITE" id="PS51199"/>
    </source>
</evidence>
<feature type="region of interest" description="Disordered" evidence="2">
    <location>
        <begin position="679"/>
        <end position="707"/>
    </location>
</feature>
<organism evidence="5">
    <name type="scientific">uncultured prokaryote</name>
    <dbReference type="NCBI Taxonomy" id="198431"/>
    <lineage>
        <taxon>unclassified sequences</taxon>
        <taxon>environmental samples</taxon>
    </lineage>
</organism>
<sequence length="789" mass="87347">MNREEARQYIIERGKDHLTPDKSGKGFICPICGSGSGRKGTGITTKDGVHFTCWAGCFTNADIIDIIGLETGATDYNSKLEAAAAKYNITIEGYRRTTPQEDFAPVAEEYQKKAKSKQYTQSDIHNTAYTMQQGEAEPDYTSFFLQANRDIAKTSYHRGLTLETLNRFKLGYVESWTHPKAPQAPPSPRLIIPTSKHSYLARDTRDNLTPEQAQYAKSKVGKVRIFNSKALYTASKPVFIVEGELDALSIIDVGGEAVALGSTANRRALLTMLESQRPAQPLIIAMDNDEAGSKANRELAEGLERLKITFYRLDIAQPYKDANEALNADRDAFRAVIEGAENIEAETLEAEREALKREAVAYTLQNFLKGIEESKRAAFIPTGVSPLDNLLDGGLYAGLYIIGAISSLGKTTFCLNVADNIAQAGHDVLIFSLEMARNELIAKSVSRITLIKDLEENGSTAHAKTTRGILTGTRYADYSQTERELIQRSIASYAEYAKNIYITEGIGNVGVEEIREKVQKHIKLTGKAPVVLIDYLQIIAPADLRATDKQNTDKAVLELKRLSRDYSIPIIGISSFNRDNYTAPVNMASFKESGAIEYSSDCLIGLQYDGMDYQEGEADKAREKRIRELMRQAVEDGKAGKPQRIQVKILKHRNGSKGDAYLDFYPMFNYFTDKTSGAGAAGERSGGWSKSEGGYSSSTKPKKSKREAEREKLAIAFYRVQRDDFTADLTDLADALDKSKKQVQNLIAEYGGFIVIGDTVELDRSKDTISPSPAFTELEDGEQEELPFN</sequence>
<dbReference type="InterPro" id="IPR034154">
    <property type="entry name" value="TOPRIM_DnaG/twinkle"/>
</dbReference>
<dbReference type="PROSITE" id="PS50880">
    <property type="entry name" value="TOPRIM"/>
    <property type="match status" value="1"/>
</dbReference>
<feature type="compositionally biased region" description="Low complexity" evidence="2">
    <location>
        <begin position="679"/>
        <end position="689"/>
    </location>
</feature>
<dbReference type="AlphaFoldDB" id="A0A0H5Q2K9"/>
<dbReference type="InterPro" id="IPR007694">
    <property type="entry name" value="DNA_helicase_DnaB-like_C"/>
</dbReference>
<dbReference type="GO" id="GO:0003678">
    <property type="term" value="F:DNA helicase activity"/>
    <property type="evidence" value="ECO:0007669"/>
    <property type="project" value="InterPro"/>
</dbReference>
<accession>A0A0H5Q2K9</accession>
<protein>
    <recommendedName>
        <fullName evidence="6">SF4 helicase domain-containing protein</fullName>
    </recommendedName>
</protein>
<feature type="region of interest" description="Disordered" evidence="2">
    <location>
        <begin position="767"/>
        <end position="789"/>
    </location>
</feature>
<dbReference type="InterPro" id="IPR027417">
    <property type="entry name" value="P-loop_NTPase"/>
</dbReference>
<dbReference type="Pfam" id="PF13155">
    <property type="entry name" value="Toprim_2"/>
    <property type="match status" value="1"/>
</dbReference>
<dbReference type="PROSITE" id="PS51199">
    <property type="entry name" value="SF4_HELICASE"/>
    <property type="match status" value="1"/>
</dbReference>
<feature type="compositionally biased region" description="Acidic residues" evidence="2">
    <location>
        <begin position="777"/>
        <end position="789"/>
    </location>
</feature>